<dbReference type="PANTHER" id="PTHR13260:SF0">
    <property type="entry name" value="ANAPHASE-PROMOTING COMPLEX SUBUNIT 4"/>
    <property type="match status" value="1"/>
</dbReference>
<evidence type="ECO:0000259" key="6">
    <source>
        <dbReference type="Pfam" id="PF12894"/>
    </source>
</evidence>
<dbReference type="GO" id="GO:0031145">
    <property type="term" value="P:anaphase-promoting complex-dependent catabolic process"/>
    <property type="evidence" value="ECO:0007669"/>
    <property type="project" value="InterPro"/>
</dbReference>
<evidence type="ECO:0000259" key="7">
    <source>
        <dbReference type="Pfam" id="PF12896"/>
    </source>
</evidence>
<evidence type="ECO:0000256" key="1">
    <source>
        <dbReference type="ARBA" id="ARBA00016067"/>
    </source>
</evidence>
<dbReference type="OrthoDB" id="2110451at2759"/>
<dbReference type="Pfam" id="PF12894">
    <property type="entry name" value="ANAPC4_WD40"/>
    <property type="match status" value="1"/>
</dbReference>
<evidence type="ECO:0000313" key="8">
    <source>
        <dbReference type="EMBL" id="EQC40620.1"/>
    </source>
</evidence>
<dbReference type="Proteomes" id="UP000030762">
    <property type="component" value="Unassembled WGS sequence"/>
</dbReference>
<organism evidence="8 9">
    <name type="scientific">Saprolegnia diclina (strain VS20)</name>
    <dbReference type="NCBI Taxonomy" id="1156394"/>
    <lineage>
        <taxon>Eukaryota</taxon>
        <taxon>Sar</taxon>
        <taxon>Stramenopiles</taxon>
        <taxon>Oomycota</taxon>
        <taxon>Saprolegniomycetes</taxon>
        <taxon>Saprolegniales</taxon>
        <taxon>Saprolegniaceae</taxon>
        <taxon>Saprolegnia</taxon>
    </lineage>
</organism>
<keyword evidence="4" id="KW-0833">Ubl conjugation pathway</keyword>
<evidence type="ECO:0000256" key="2">
    <source>
        <dbReference type="ARBA" id="ARBA00022618"/>
    </source>
</evidence>
<dbReference type="GO" id="GO:0005680">
    <property type="term" value="C:anaphase-promoting complex"/>
    <property type="evidence" value="ECO:0007669"/>
    <property type="project" value="InterPro"/>
</dbReference>
<protein>
    <recommendedName>
        <fullName evidence="1">Anaphase-promoting complex subunit 4</fullName>
    </recommendedName>
</protein>
<evidence type="ECO:0000256" key="5">
    <source>
        <dbReference type="ARBA" id="ARBA00023306"/>
    </source>
</evidence>
<accession>T0R2S4</accession>
<dbReference type="PANTHER" id="PTHR13260">
    <property type="entry name" value="ANAPHASE PROMOTING COMPLEX SUBUNIT 4 APC4"/>
    <property type="match status" value="1"/>
</dbReference>
<dbReference type="GO" id="GO:0070979">
    <property type="term" value="P:protein K11-linked ubiquitination"/>
    <property type="evidence" value="ECO:0007669"/>
    <property type="project" value="TreeGrafter"/>
</dbReference>
<feature type="domain" description="Anaphase-promoting complex subunit 4 long" evidence="7">
    <location>
        <begin position="215"/>
        <end position="406"/>
    </location>
</feature>
<dbReference type="SMART" id="SM00320">
    <property type="entry name" value="WD40"/>
    <property type="match status" value="2"/>
</dbReference>
<dbReference type="InterPro" id="IPR001680">
    <property type="entry name" value="WD40_rpt"/>
</dbReference>
<dbReference type="Pfam" id="PF12896">
    <property type="entry name" value="ANAPC4"/>
    <property type="match status" value="1"/>
</dbReference>
<evidence type="ECO:0000313" key="9">
    <source>
        <dbReference type="Proteomes" id="UP000030762"/>
    </source>
</evidence>
<proteinExistence type="predicted"/>
<dbReference type="AlphaFoldDB" id="T0R2S4"/>
<dbReference type="InterPro" id="IPR015943">
    <property type="entry name" value="WD40/YVTN_repeat-like_dom_sf"/>
</dbReference>
<dbReference type="GO" id="GO:0034399">
    <property type="term" value="C:nuclear periphery"/>
    <property type="evidence" value="ECO:0007669"/>
    <property type="project" value="TreeGrafter"/>
</dbReference>
<reference evidence="8 9" key="1">
    <citation type="submission" date="2012-04" db="EMBL/GenBank/DDBJ databases">
        <title>The Genome Sequence of Saprolegnia declina VS20.</title>
        <authorList>
            <consortium name="The Broad Institute Genome Sequencing Platform"/>
            <person name="Russ C."/>
            <person name="Nusbaum C."/>
            <person name="Tyler B."/>
            <person name="van West P."/>
            <person name="Dieguez-Uribeondo J."/>
            <person name="de Bruijn I."/>
            <person name="Tripathy S."/>
            <person name="Jiang R."/>
            <person name="Young S.K."/>
            <person name="Zeng Q."/>
            <person name="Gargeya S."/>
            <person name="Fitzgerald M."/>
            <person name="Haas B."/>
            <person name="Abouelleil A."/>
            <person name="Alvarado L."/>
            <person name="Arachchi H.M."/>
            <person name="Berlin A."/>
            <person name="Chapman S.B."/>
            <person name="Goldberg J."/>
            <person name="Griggs A."/>
            <person name="Gujja S."/>
            <person name="Hansen M."/>
            <person name="Howarth C."/>
            <person name="Imamovic A."/>
            <person name="Larimer J."/>
            <person name="McCowen C."/>
            <person name="Montmayeur A."/>
            <person name="Murphy C."/>
            <person name="Neiman D."/>
            <person name="Pearson M."/>
            <person name="Priest M."/>
            <person name="Roberts A."/>
            <person name="Saif S."/>
            <person name="Shea T."/>
            <person name="Sisk P."/>
            <person name="Sykes S."/>
            <person name="Wortman J."/>
            <person name="Nusbaum C."/>
            <person name="Birren B."/>
        </authorList>
    </citation>
    <scope>NUCLEOTIDE SEQUENCE [LARGE SCALE GENOMIC DNA]</scope>
    <source>
        <strain evidence="8 9">VS20</strain>
    </source>
</reference>
<keyword evidence="2" id="KW-0132">Cell division</keyword>
<keyword evidence="5" id="KW-0131">Cell cycle</keyword>
<keyword evidence="9" id="KW-1185">Reference proteome</keyword>
<dbReference type="VEuPathDB" id="FungiDB:SDRG_01703"/>
<name>T0R2S4_SAPDV</name>
<keyword evidence="3" id="KW-0498">Mitosis</keyword>
<dbReference type="GO" id="GO:0051301">
    <property type="term" value="P:cell division"/>
    <property type="evidence" value="ECO:0007669"/>
    <property type="project" value="UniProtKB-KW"/>
</dbReference>
<dbReference type="InterPro" id="IPR024789">
    <property type="entry name" value="APC4"/>
</dbReference>
<dbReference type="OMA" id="AFFHACH"/>
<dbReference type="Gene3D" id="2.130.10.10">
    <property type="entry name" value="YVTN repeat-like/Quinoprotein amine dehydrogenase"/>
    <property type="match status" value="1"/>
</dbReference>
<dbReference type="STRING" id="1156394.T0R2S4"/>
<sequence>MSHAYSVLQERSLGAATVACCPTMDIVAVLTTDDHLLVYRTVSWQRLLHVTPSDVESPMTVLAWRPDGLVLAVGHANGKIVLYDMETGEATMQLFGKVHAWEHTQAISALHWAAAGAAPSTHRLEDRTSRCVMNPPSESSTETAAKFTTVPALDDSRHILASGDTSGTILLWALGSVCIRRLQPAGVQSVTELHLLSDLSALLIGSQEDSSRQILSLALPDLPTHQGQLFVVSHHVREVQKLLHTLDTTLKQLTTEWTNGTRVLEAKMRLLSSAYAKYSSFEVPQAHMYTLLCAGLGFPALTNFFAQDMQEQSLQRIQKAFFHACHSMQTLIHEQLRVAACNVLFRLCELRGLTSTAPSHRPASVAHLSTMIAMVEVFLLKLEQLQIALRETELDYALLFRWFGAIMAAHGTARPKAATKLSLPDTKRLGRFLFRATTAAKVFRAHCNSSQSVHDPANGFEMEVTFGNPVAEMLGKCPWKTSPRLEASTSFALDGEDQYTSHSLVALCAAIEATWRTQLLSENGFGHPLGPPTTPLLVTASSSSFEMGELASAPLLLFSLDGAIGLGRRVQGSWHMAVLRLPPSHRLMDQCLYSRDGQSQLALLHATGSEQRLSLVALASITFAPPLTASTWTRTALQSLEAQEVPTFRKQRVLSTANFDAVVGDGVRGVLGVISIADRRLMLFDAEDDEEDDEDDEMDE</sequence>
<dbReference type="InterPro" id="IPR024977">
    <property type="entry name" value="Apc4-like_WD40_dom"/>
</dbReference>
<gene>
    <name evidence="8" type="ORF">SDRG_01703</name>
</gene>
<dbReference type="GeneID" id="19942430"/>
<dbReference type="InterPro" id="IPR024790">
    <property type="entry name" value="APC4_long_dom"/>
</dbReference>
<dbReference type="SUPFAM" id="SSF101908">
    <property type="entry name" value="Putative isomerase YbhE"/>
    <property type="match status" value="1"/>
</dbReference>
<dbReference type="eggNOG" id="KOG4640">
    <property type="taxonomic scope" value="Eukaryota"/>
</dbReference>
<feature type="domain" description="Anaphase-promoting complex subunit 4-like WD40" evidence="6">
    <location>
        <begin position="20"/>
        <end position="113"/>
    </location>
</feature>
<feature type="non-terminal residue" evidence="8">
    <location>
        <position position="1"/>
    </location>
</feature>
<dbReference type="EMBL" id="JH767135">
    <property type="protein sequence ID" value="EQC40620.1"/>
    <property type="molecule type" value="Genomic_DNA"/>
</dbReference>
<dbReference type="RefSeq" id="XP_008605464.1">
    <property type="nucleotide sequence ID" value="XM_008607242.1"/>
</dbReference>
<dbReference type="InParanoid" id="T0R2S4"/>
<evidence type="ECO:0000256" key="4">
    <source>
        <dbReference type="ARBA" id="ARBA00022786"/>
    </source>
</evidence>
<evidence type="ECO:0000256" key="3">
    <source>
        <dbReference type="ARBA" id="ARBA00022776"/>
    </source>
</evidence>